<dbReference type="Proteomes" id="UP001162992">
    <property type="component" value="Chromosome 6"/>
</dbReference>
<sequence length="683" mass="76608">MSRMERETRYKEWMERVTLNAVEKALQCYTISQSTSGLQTGSADVGPPLPRSRVGPFNGSSVCGRNQGQTKNWSLDRNSTDRRDIAASIYTLLLQWNPDVSGQWASRVAAVVPILEEALYQKTNSLEDYKNTILLDVHLRQILREFESGNGPVFFSQPRSETCVRPEEEEGRVAKAKSVRTHNFAINKTDNFGKVKQIKGQIITDDQKTADEEELQYYPESVILKENRHPARDNRELIAREADIALWDAIYSGSVKKMEENLSKFQNSASKKLVHRVAGLISLKKQYKSVAKIEDLQTGLGDSGKEKLKKISLKCPEASEEKKVLGDDLRHVLNERSTIAEQRNGLKKDTPYGRTPAFVDVDVKSQQSLSAEESPYASRAELSTCPRSIRLPLPVNQKIDSSKGVAELDISLEVSKDLDCPQVQLFLKPSAVSSDILHDSSTCSVVPPTPEERCIHSALSRYVEIDSFCLPSASASNQNKLRELKSSQDQDYRELSSLRSLFQLDDDDAHVPNVQGDFPGGGRALSESPNAENSQEQQRRNTEQVARSEVASQTECSITENEVFRMQTDSIRVSLLSLLTERHHMDGRVSLMSLLRERNDYEVVIFDQDILASMNSSCLSHIEDDHEPLELHAICCVCMVGQRGAAFVPCGHTFCRKCACELQMSRGTCPLCNRSIKQILKLY</sequence>
<comment type="caution">
    <text evidence="1">The sequence shown here is derived from an EMBL/GenBank/DDBJ whole genome shotgun (WGS) entry which is preliminary data.</text>
</comment>
<keyword evidence="2" id="KW-1185">Reference proteome</keyword>
<dbReference type="EMBL" id="CM055097">
    <property type="protein sequence ID" value="KAJ7552299.1"/>
    <property type="molecule type" value="Genomic_DNA"/>
</dbReference>
<accession>A0ACC2DDA2</accession>
<evidence type="ECO:0000313" key="2">
    <source>
        <dbReference type="Proteomes" id="UP001162992"/>
    </source>
</evidence>
<gene>
    <name evidence="1" type="ORF">O6H91_06G049300</name>
</gene>
<reference evidence="2" key="1">
    <citation type="journal article" date="2024" name="Proc. Natl. Acad. Sci. U.S.A.">
        <title>Extraordinary preservation of gene collinearity over three hundred million years revealed in homosporous lycophytes.</title>
        <authorList>
            <person name="Li C."/>
            <person name="Wickell D."/>
            <person name="Kuo L.Y."/>
            <person name="Chen X."/>
            <person name="Nie B."/>
            <person name="Liao X."/>
            <person name="Peng D."/>
            <person name="Ji J."/>
            <person name="Jenkins J."/>
            <person name="Williams M."/>
            <person name="Shu S."/>
            <person name="Plott C."/>
            <person name="Barry K."/>
            <person name="Rajasekar S."/>
            <person name="Grimwood J."/>
            <person name="Han X."/>
            <person name="Sun S."/>
            <person name="Hou Z."/>
            <person name="He W."/>
            <person name="Dai G."/>
            <person name="Sun C."/>
            <person name="Schmutz J."/>
            <person name="Leebens-Mack J.H."/>
            <person name="Li F.W."/>
            <person name="Wang L."/>
        </authorList>
    </citation>
    <scope>NUCLEOTIDE SEQUENCE [LARGE SCALE GENOMIC DNA]</scope>
    <source>
        <strain evidence="2">cv. PW_Plant_1</strain>
    </source>
</reference>
<evidence type="ECO:0000313" key="1">
    <source>
        <dbReference type="EMBL" id="KAJ7552299.1"/>
    </source>
</evidence>
<organism evidence="1 2">
    <name type="scientific">Diphasiastrum complanatum</name>
    <name type="common">Issler's clubmoss</name>
    <name type="synonym">Lycopodium complanatum</name>
    <dbReference type="NCBI Taxonomy" id="34168"/>
    <lineage>
        <taxon>Eukaryota</taxon>
        <taxon>Viridiplantae</taxon>
        <taxon>Streptophyta</taxon>
        <taxon>Embryophyta</taxon>
        <taxon>Tracheophyta</taxon>
        <taxon>Lycopodiopsida</taxon>
        <taxon>Lycopodiales</taxon>
        <taxon>Lycopodiaceae</taxon>
        <taxon>Lycopodioideae</taxon>
        <taxon>Diphasiastrum</taxon>
    </lineage>
</organism>
<name>A0ACC2DDA2_DIPCM</name>
<protein>
    <submittedName>
        <fullName evidence="1">Uncharacterized protein</fullName>
    </submittedName>
</protein>
<proteinExistence type="predicted"/>